<dbReference type="SUPFAM" id="SSF51735">
    <property type="entry name" value="NAD(P)-binding Rossmann-fold domains"/>
    <property type="match status" value="1"/>
</dbReference>
<name>A0A2V2BLU5_9GAMM</name>
<dbReference type="PANTHER" id="PTHR48079:SF9">
    <property type="entry name" value="PUTATIVE-RELATED"/>
    <property type="match status" value="1"/>
</dbReference>
<dbReference type="GO" id="GO:0005737">
    <property type="term" value="C:cytoplasm"/>
    <property type="evidence" value="ECO:0007669"/>
    <property type="project" value="TreeGrafter"/>
</dbReference>
<dbReference type="OrthoDB" id="9787292at2"/>
<dbReference type="Pfam" id="PF01370">
    <property type="entry name" value="Epimerase"/>
    <property type="match status" value="1"/>
</dbReference>
<dbReference type="Proteomes" id="UP000245981">
    <property type="component" value="Unassembled WGS sequence"/>
</dbReference>
<dbReference type="EMBL" id="QGHF01000001">
    <property type="protein sequence ID" value="PWL00645.1"/>
    <property type="molecule type" value="Genomic_DNA"/>
</dbReference>
<protein>
    <submittedName>
        <fullName evidence="2">Nucleoside-diphosphate-sugar epimerase</fullName>
    </submittedName>
</protein>
<dbReference type="PANTHER" id="PTHR48079">
    <property type="entry name" value="PROTEIN YEEZ"/>
    <property type="match status" value="1"/>
</dbReference>
<feature type="domain" description="NAD-dependent epimerase/dehydratase" evidence="1">
    <location>
        <begin position="3"/>
        <end position="218"/>
    </location>
</feature>
<comment type="caution">
    <text evidence="2">The sequence shown here is derived from an EMBL/GenBank/DDBJ whole genome shotgun (WGS) entry which is preliminary data.</text>
</comment>
<dbReference type="GO" id="GO:0004029">
    <property type="term" value="F:aldehyde dehydrogenase (NAD+) activity"/>
    <property type="evidence" value="ECO:0007669"/>
    <property type="project" value="TreeGrafter"/>
</dbReference>
<dbReference type="InterPro" id="IPR036291">
    <property type="entry name" value="NAD(P)-bd_dom_sf"/>
</dbReference>
<dbReference type="RefSeq" id="WP_109716281.1">
    <property type="nucleotide sequence ID" value="NZ_CP125958.1"/>
</dbReference>
<reference evidence="2 3" key="1">
    <citation type="submission" date="2018-05" db="EMBL/GenBank/DDBJ databases">
        <title>Genomic Encyclopedia of Type Strains, Phase IV (KMG-V): Genome sequencing to study the core and pangenomes of soil and plant-associated prokaryotes.</title>
        <authorList>
            <person name="Whitman W."/>
        </authorList>
    </citation>
    <scope>NUCLEOTIDE SEQUENCE [LARGE SCALE GENOMIC DNA]</scope>
    <source>
        <strain evidence="2 3">PNA 200-10</strain>
    </source>
</reference>
<accession>A0A2V2BLU5</accession>
<evidence type="ECO:0000259" key="1">
    <source>
        <dbReference type="Pfam" id="PF01370"/>
    </source>
</evidence>
<dbReference type="InterPro" id="IPR001509">
    <property type="entry name" value="Epimerase_deHydtase"/>
</dbReference>
<gene>
    <name evidence="2" type="ORF">C7431_101457</name>
</gene>
<evidence type="ECO:0000313" key="3">
    <source>
        <dbReference type="Proteomes" id="UP000245981"/>
    </source>
</evidence>
<organism evidence="2 3">
    <name type="scientific">Pantoea allii</name>
    <dbReference type="NCBI Taxonomy" id="574096"/>
    <lineage>
        <taxon>Bacteria</taxon>
        <taxon>Pseudomonadati</taxon>
        <taxon>Pseudomonadota</taxon>
        <taxon>Gammaproteobacteria</taxon>
        <taxon>Enterobacterales</taxon>
        <taxon>Erwiniaceae</taxon>
        <taxon>Pantoea</taxon>
    </lineage>
</organism>
<sequence>MRIFLTGATGFIGTAVAAQLIASGYQVSGLTRSRKGADVLTAAGVEPFFGDVDDHACLRSGALLSDGVIHTAFNHDFSTFISNCEKDRLAIQTMGEALVGTQRPLIVTSAVALGSPSPDSMAVENHFNPQHPNPRKASELGAITALQQGVNVSVIRLSQVHNPLKQGLVTALIETARQKGFSACVGEGQNRWSAVHISDAAHLYRLALEKNRAGDRYHAVAEEGIAMHRIAETIGHMLNVPVVNIEPAEAPEHFGWLSKFVTQDMSASATITQRELAWKPQGPGLLADLEQNRLV</sequence>
<dbReference type="GeneID" id="99737088"/>
<dbReference type="AlphaFoldDB" id="A0A2V2BLU5"/>
<dbReference type="InterPro" id="IPR051783">
    <property type="entry name" value="NAD(P)-dependent_oxidoreduct"/>
</dbReference>
<evidence type="ECO:0000313" key="2">
    <source>
        <dbReference type="EMBL" id="PWL00645.1"/>
    </source>
</evidence>
<dbReference type="Gene3D" id="3.40.50.720">
    <property type="entry name" value="NAD(P)-binding Rossmann-like Domain"/>
    <property type="match status" value="1"/>
</dbReference>
<proteinExistence type="predicted"/>
<dbReference type="CDD" id="cd05262">
    <property type="entry name" value="SDR_a7"/>
    <property type="match status" value="1"/>
</dbReference>